<evidence type="ECO:0000313" key="1">
    <source>
        <dbReference type="EMBL" id="KAK3724670.1"/>
    </source>
</evidence>
<organism evidence="1 2">
    <name type="scientific">Elysia crispata</name>
    <name type="common">lettuce slug</name>
    <dbReference type="NCBI Taxonomy" id="231223"/>
    <lineage>
        <taxon>Eukaryota</taxon>
        <taxon>Metazoa</taxon>
        <taxon>Spiralia</taxon>
        <taxon>Lophotrochozoa</taxon>
        <taxon>Mollusca</taxon>
        <taxon>Gastropoda</taxon>
        <taxon>Heterobranchia</taxon>
        <taxon>Euthyneura</taxon>
        <taxon>Panpulmonata</taxon>
        <taxon>Sacoglossa</taxon>
        <taxon>Placobranchoidea</taxon>
        <taxon>Plakobranchidae</taxon>
        <taxon>Elysia</taxon>
    </lineage>
</organism>
<gene>
    <name evidence="1" type="ORF">RRG08_041152</name>
</gene>
<keyword evidence="2" id="KW-1185">Reference proteome</keyword>
<protein>
    <submittedName>
        <fullName evidence="1">Uncharacterized protein</fullName>
    </submittedName>
</protein>
<dbReference type="AlphaFoldDB" id="A0AAE0XY99"/>
<accession>A0AAE0XY99</accession>
<dbReference type="EMBL" id="JAWDGP010007341">
    <property type="protein sequence ID" value="KAK3724670.1"/>
    <property type="molecule type" value="Genomic_DNA"/>
</dbReference>
<reference evidence="1" key="1">
    <citation type="journal article" date="2023" name="G3 (Bethesda)">
        <title>A reference genome for the long-term kleptoplast-retaining sea slug Elysia crispata morphotype clarki.</title>
        <authorList>
            <person name="Eastman K.E."/>
            <person name="Pendleton A.L."/>
            <person name="Shaikh M.A."/>
            <person name="Suttiyut T."/>
            <person name="Ogas R."/>
            <person name="Tomko P."/>
            <person name="Gavelis G."/>
            <person name="Widhalm J.R."/>
            <person name="Wisecaver J.H."/>
        </authorList>
    </citation>
    <scope>NUCLEOTIDE SEQUENCE</scope>
    <source>
        <strain evidence="1">ECLA1</strain>
    </source>
</reference>
<proteinExistence type="predicted"/>
<dbReference type="Proteomes" id="UP001283361">
    <property type="component" value="Unassembled WGS sequence"/>
</dbReference>
<name>A0AAE0XY99_9GAST</name>
<comment type="caution">
    <text evidence="1">The sequence shown here is derived from an EMBL/GenBank/DDBJ whole genome shotgun (WGS) entry which is preliminary data.</text>
</comment>
<sequence>MLPASNSRPITALSAWDCLKAPSLSPSKGKREGSTNVHCTSPGLCVKPAVFTRGVSRLGNHLPGNIDLRLIYAKYTESRCLKDDTESSGTATEISLATHSAGNKLEEKTL</sequence>
<evidence type="ECO:0000313" key="2">
    <source>
        <dbReference type="Proteomes" id="UP001283361"/>
    </source>
</evidence>